<dbReference type="SUPFAM" id="SSF56925">
    <property type="entry name" value="OMPA-like"/>
    <property type="match status" value="1"/>
</dbReference>
<name>A0A3L9ZQI6_9FLAO</name>
<dbReference type="InterPro" id="IPR027385">
    <property type="entry name" value="Beta-barrel_OMP"/>
</dbReference>
<evidence type="ECO:0000259" key="3">
    <source>
        <dbReference type="Pfam" id="PF13505"/>
    </source>
</evidence>
<accession>A0A3L9ZQI6</accession>
<feature type="domain" description="Outer membrane protein beta-barrel" evidence="3">
    <location>
        <begin position="8"/>
        <end position="210"/>
    </location>
</feature>
<evidence type="ECO:0000256" key="1">
    <source>
        <dbReference type="ARBA" id="ARBA00022729"/>
    </source>
</evidence>
<dbReference type="AlphaFoldDB" id="A0A3L9ZQI6"/>
<reference evidence="4 5" key="1">
    <citation type="submission" date="2018-10" db="EMBL/GenBank/DDBJ databases">
        <title>Genomic Encyclopedia of Archaeal and Bacterial Type Strains, Phase II (KMG-II): from individual species to whole genera.</title>
        <authorList>
            <person name="Goeker M."/>
        </authorList>
    </citation>
    <scope>NUCLEOTIDE SEQUENCE [LARGE SCALE GENOMIC DNA]</scope>
    <source>
        <strain evidence="4 5">DSM 19727</strain>
    </source>
</reference>
<dbReference type="Proteomes" id="UP000280368">
    <property type="component" value="Unassembled WGS sequence"/>
</dbReference>
<dbReference type="OrthoDB" id="945117at2"/>
<organism evidence="4 5">
    <name type="scientific">Flavobacterium weaverense</name>
    <dbReference type="NCBI Taxonomy" id="271156"/>
    <lineage>
        <taxon>Bacteria</taxon>
        <taxon>Pseudomonadati</taxon>
        <taxon>Bacteroidota</taxon>
        <taxon>Flavobacteriia</taxon>
        <taxon>Flavobacteriales</taxon>
        <taxon>Flavobacteriaceae</taxon>
        <taxon>Flavobacterium</taxon>
    </lineage>
</organism>
<dbReference type="RefSeq" id="WP_121926004.1">
    <property type="nucleotide sequence ID" value="NZ_CBCSGA010000007.1"/>
</dbReference>
<evidence type="ECO:0000256" key="2">
    <source>
        <dbReference type="SAM" id="SignalP"/>
    </source>
</evidence>
<dbReference type="InterPro" id="IPR011250">
    <property type="entry name" value="OMP/PagP_B-barrel"/>
</dbReference>
<dbReference type="Gene3D" id="2.40.160.20">
    <property type="match status" value="1"/>
</dbReference>
<evidence type="ECO:0000313" key="4">
    <source>
        <dbReference type="EMBL" id="RMA75063.1"/>
    </source>
</evidence>
<dbReference type="Pfam" id="PF13505">
    <property type="entry name" value="OMP_b-brl"/>
    <property type="match status" value="1"/>
</dbReference>
<comment type="caution">
    <text evidence="4">The sequence shown here is derived from an EMBL/GenBank/DDBJ whole genome shotgun (WGS) entry which is preliminary data.</text>
</comment>
<feature type="signal peptide" evidence="2">
    <location>
        <begin position="1"/>
        <end position="19"/>
    </location>
</feature>
<keyword evidence="1 2" id="KW-0732">Signal</keyword>
<sequence>MKNLIFTAAAVLAFGFANAQSENDSAKTFGFAENDIFVEGNLGFTSTDNKNTNAKTNSVQFSPKVSYFISDNVAIGVQVGVGSAKGELNGVDVSKSSSFNAGVFGRYYFLELGKRFKTYGSANIDFGSAKSGLGNAEVKSNGTAVGVGLGLNYFVTERIVLNFGLRNILSYNTSKVDAPGAKSSSNFGFDLNGNVANPFAAGSFGVGYRF</sequence>
<proteinExistence type="predicted"/>
<protein>
    <submittedName>
        <fullName evidence="4">Outer membrane protein</fullName>
    </submittedName>
</protein>
<keyword evidence="5" id="KW-1185">Reference proteome</keyword>
<feature type="chain" id="PRO_5017920848" evidence="2">
    <location>
        <begin position="20"/>
        <end position="210"/>
    </location>
</feature>
<evidence type="ECO:0000313" key="5">
    <source>
        <dbReference type="Proteomes" id="UP000280368"/>
    </source>
</evidence>
<dbReference type="EMBL" id="REFH01000010">
    <property type="protein sequence ID" value="RMA75063.1"/>
    <property type="molecule type" value="Genomic_DNA"/>
</dbReference>
<gene>
    <name evidence="4" type="ORF">BC961_2413</name>
</gene>